<dbReference type="NCBIfam" id="TIGR01030">
    <property type="entry name" value="rpmH_bact"/>
    <property type="match status" value="1"/>
</dbReference>
<dbReference type="GO" id="GO:1990904">
    <property type="term" value="C:ribonucleoprotein complex"/>
    <property type="evidence" value="ECO:0007669"/>
    <property type="project" value="UniProtKB-KW"/>
</dbReference>
<feature type="compositionally biased region" description="Basic residues" evidence="6">
    <location>
        <begin position="1"/>
        <end position="23"/>
    </location>
</feature>
<dbReference type="InterPro" id="IPR000271">
    <property type="entry name" value="Ribosomal_bL34"/>
</dbReference>
<keyword evidence="3 5" id="KW-0687">Ribonucleoprotein</keyword>
<dbReference type="HAMAP" id="MF_00391">
    <property type="entry name" value="Ribosomal_bL34"/>
    <property type="match status" value="1"/>
</dbReference>
<dbReference type="Gene3D" id="1.10.287.3980">
    <property type="match status" value="1"/>
</dbReference>
<protein>
    <recommendedName>
        <fullName evidence="4 5">Large ribosomal subunit protein bL34</fullName>
    </recommendedName>
</protein>
<keyword evidence="2 5" id="KW-0689">Ribosomal protein</keyword>
<dbReference type="GO" id="GO:0005840">
    <property type="term" value="C:ribosome"/>
    <property type="evidence" value="ECO:0007669"/>
    <property type="project" value="UniProtKB-KW"/>
</dbReference>
<evidence type="ECO:0000313" key="8">
    <source>
        <dbReference type="Proteomes" id="UP000176650"/>
    </source>
</evidence>
<dbReference type="AlphaFoldDB" id="A0A1F5BUY1"/>
<dbReference type="EMBL" id="MEYS01000001">
    <property type="protein sequence ID" value="OGD34371.1"/>
    <property type="molecule type" value="Genomic_DNA"/>
</dbReference>
<feature type="compositionally biased region" description="Basic residues" evidence="6">
    <location>
        <begin position="32"/>
        <end position="44"/>
    </location>
</feature>
<evidence type="ECO:0000256" key="6">
    <source>
        <dbReference type="SAM" id="MobiDB-lite"/>
    </source>
</evidence>
<comment type="similarity">
    <text evidence="1 5">Belongs to the bacterial ribosomal protein bL34 family.</text>
</comment>
<dbReference type="GO" id="GO:0003735">
    <property type="term" value="F:structural constituent of ribosome"/>
    <property type="evidence" value="ECO:0007669"/>
    <property type="project" value="InterPro"/>
</dbReference>
<dbReference type="GO" id="GO:0006412">
    <property type="term" value="P:translation"/>
    <property type="evidence" value="ECO:0007669"/>
    <property type="project" value="UniProtKB-UniRule"/>
</dbReference>
<dbReference type="Proteomes" id="UP000176650">
    <property type="component" value="Unassembled WGS sequence"/>
</dbReference>
<evidence type="ECO:0000256" key="4">
    <source>
        <dbReference type="ARBA" id="ARBA00035177"/>
    </source>
</evidence>
<evidence type="ECO:0000256" key="1">
    <source>
        <dbReference type="ARBA" id="ARBA00010111"/>
    </source>
</evidence>
<organism evidence="7 8">
    <name type="scientific">Candidatus Azambacteria bacterium RIFCSPLOWO2_01_FULL_46_25</name>
    <dbReference type="NCBI Taxonomy" id="1797298"/>
    <lineage>
        <taxon>Bacteria</taxon>
        <taxon>Candidatus Azamiibacteriota</taxon>
    </lineage>
</organism>
<dbReference type="Pfam" id="PF00468">
    <property type="entry name" value="Ribosomal_L34"/>
    <property type="match status" value="1"/>
</dbReference>
<dbReference type="STRING" id="1797298.A2988_02480"/>
<accession>A0A1F5BUY1</accession>
<reference evidence="7 8" key="1">
    <citation type="journal article" date="2016" name="Nat. Commun.">
        <title>Thousands of microbial genomes shed light on interconnected biogeochemical processes in an aquifer system.</title>
        <authorList>
            <person name="Anantharaman K."/>
            <person name="Brown C.T."/>
            <person name="Hug L.A."/>
            <person name="Sharon I."/>
            <person name="Castelle C.J."/>
            <person name="Probst A.J."/>
            <person name="Thomas B.C."/>
            <person name="Singh A."/>
            <person name="Wilkins M.J."/>
            <person name="Karaoz U."/>
            <person name="Brodie E.L."/>
            <person name="Williams K.H."/>
            <person name="Hubbard S.S."/>
            <person name="Banfield J.F."/>
        </authorList>
    </citation>
    <scope>NUCLEOTIDE SEQUENCE [LARGE SCALE GENOMIC DNA]</scope>
</reference>
<evidence type="ECO:0000256" key="3">
    <source>
        <dbReference type="ARBA" id="ARBA00023274"/>
    </source>
</evidence>
<sequence>MAIVYKPKKKKRARKHGFRKRMSTKTGARTISQRRKKGRKKLSV</sequence>
<comment type="caution">
    <text evidence="7">The sequence shown here is derived from an EMBL/GenBank/DDBJ whole genome shotgun (WGS) entry which is preliminary data.</text>
</comment>
<evidence type="ECO:0000313" key="7">
    <source>
        <dbReference type="EMBL" id="OGD34371.1"/>
    </source>
</evidence>
<evidence type="ECO:0000256" key="2">
    <source>
        <dbReference type="ARBA" id="ARBA00022980"/>
    </source>
</evidence>
<evidence type="ECO:0000256" key="5">
    <source>
        <dbReference type="HAMAP-Rule" id="MF_00391"/>
    </source>
</evidence>
<proteinExistence type="inferred from homology"/>
<feature type="region of interest" description="Disordered" evidence="6">
    <location>
        <begin position="1"/>
        <end position="44"/>
    </location>
</feature>
<name>A0A1F5BUY1_9BACT</name>
<gene>
    <name evidence="5" type="primary">rpmH</name>
    <name evidence="7" type="ORF">A2988_02480</name>
</gene>